<dbReference type="KEGG" id="palb:EJC50_14870"/>
<dbReference type="EMBL" id="CP034437">
    <property type="protein sequence ID" value="AZN40802.1"/>
    <property type="molecule type" value="Genomic_DNA"/>
</dbReference>
<accession>A0A3S9A503</accession>
<dbReference type="PIRSF" id="PIRSF005690">
    <property type="entry name" value="GerBA"/>
    <property type="match status" value="1"/>
</dbReference>
<comment type="similarity">
    <text evidence="1">Belongs to the GerABKA family.</text>
</comment>
<dbReference type="Pfam" id="PF03323">
    <property type="entry name" value="GerA"/>
    <property type="match status" value="1"/>
</dbReference>
<feature type="transmembrane region" description="Helical" evidence="3">
    <location>
        <begin position="379"/>
        <end position="401"/>
    </location>
</feature>
<organism evidence="4 5">
    <name type="scientific">Paenibacillus albus</name>
    <dbReference type="NCBI Taxonomy" id="2495582"/>
    <lineage>
        <taxon>Bacteria</taxon>
        <taxon>Bacillati</taxon>
        <taxon>Bacillota</taxon>
        <taxon>Bacilli</taxon>
        <taxon>Bacillales</taxon>
        <taxon>Paenibacillaceae</taxon>
        <taxon>Paenibacillus</taxon>
    </lineage>
</organism>
<name>A0A3S9A503_9BACL</name>
<evidence type="ECO:0000256" key="1">
    <source>
        <dbReference type="ARBA" id="ARBA00005278"/>
    </source>
</evidence>
<dbReference type="InterPro" id="IPR004995">
    <property type="entry name" value="Spore_Ger"/>
</dbReference>
<keyword evidence="3" id="KW-0812">Transmembrane</keyword>
<feature type="transmembrane region" description="Helical" evidence="3">
    <location>
        <begin position="286"/>
        <end position="308"/>
    </location>
</feature>
<dbReference type="InterPro" id="IPR050768">
    <property type="entry name" value="UPF0353/GerABKA_families"/>
</dbReference>
<evidence type="ECO:0000256" key="2">
    <source>
        <dbReference type="ARBA" id="ARBA00023136"/>
    </source>
</evidence>
<dbReference type="PANTHER" id="PTHR22550">
    <property type="entry name" value="SPORE GERMINATION PROTEIN"/>
    <property type="match status" value="1"/>
</dbReference>
<dbReference type="GO" id="GO:0009847">
    <property type="term" value="P:spore germination"/>
    <property type="evidence" value="ECO:0007669"/>
    <property type="project" value="InterPro"/>
</dbReference>
<protein>
    <submittedName>
        <fullName evidence="4">Spore germination protein</fullName>
    </submittedName>
</protein>
<gene>
    <name evidence="4" type="ORF">EJC50_14870</name>
</gene>
<dbReference type="GO" id="GO:0016020">
    <property type="term" value="C:membrane"/>
    <property type="evidence" value="ECO:0007669"/>
    <property type="project" value="InterPro"/>
</dbReference>
<proteinExistence type="inferred from homology"/>
<dbReference type="PANTHER" id="PTHR22550:SF5">
    <property type="entry name" value="LEUCINE ZIPPER PROTEIN 4"/>
    <property type="match status" value="1"/>
</dbReference>
<keyword evidence="3" id="KW-1133">Transmembrane helix</keyword>
<evidence type="ECO:0000313" key="5">
    <source>
        <dbReference type="Proteomes" id="UP000272528"/>
    </source>
</evidence>
<evidence type="ECO:0000256" key="3">
    <source>
        <dbReference type="SAM" id="Phobius"/>
    </source>
</evidence>
<keyword evidence="5" id="KW-1185">Reference proteome</keyword>
<evidence type="ECO:0000313" key="4">
    <source>
        <dbReference type="EMBL" id="AZN40802.1"/>
    </source>
</evidence>
<dbReference type="AlphaFoldDB" id="A0A3S9A503"/>
<feature type="transmembrane region" description="Helical" evidence="3">
    <location>
        <begin position="353"/>
        <end position="373"/>
    </location>
</feature>
<dbReference type="OrthoDB" id="1726708at2"/>
<dbReference type="Proteomes" id="UP000272528">
    <property type="component" value="Chromosome"/>
</dbReference>
<sequence>MKLLEGVAVLAQADTTGSVVSTAISINFSTLQAAFQHCSDFTLRPLLISDSPSVLIAYIQELTDTVKLEAIITAAVQKHDIELFTKYEPLTSISEVVTKILNGYTAFFKEGSPQAFVANLGDYEQRSITEPSNESSIRGPRESFTESLSTNLSLIRRKIRNPKLKFETRQGGTLSHTEYIVAYLEDTVDPQLLNEIRRRLDTIHTERLLDSGEIEELIEDKPFSLFPQIQNTERPDTVAASLMEGRVAIIVDGSPNALLLPMTFWSGFQAAEDHYERFIYVTIVRLLRLLLTVASGLVPSIYVALTTFHPQMIPLNLMMSIAAAREGLPFPTVIETLLMELMFEGLREAGLRLPKAIGSAVSIVGALVIGQAAVEAGFISAPVVMIVAGTGIASFAFPSYSLALPFRILRFPLLIAGGFLGLYGVAIGVSVIVAHLVTLKSFGVPYLKPVAPIGPRMWKDTFVRMHKRFAQERK</sequence>
<reference evidence="5" key="1">
    <citation type="submission" date="2018-12" db="EMBL/GenBank/DDBJ databases">
        <title>Genome sequence of Peanibacillus sp.</title>
        <authorList>
            <person name="Subramani G."/>
            <person name="Srinivasan S."/>
            <person name="Kim M.K."/>
        </authorList>
    </citation>
    <scope>NUCLEOTIDE SEQUENCE [LARGE SCALE GENOMIC DNA]</scope>
    <source>
        <strain evidence="5">18JY67-1</strain>
    </source>
</reference>
<keyword evidence="2 3" id="KW-0472">Membrane</keyword>
<feature type="transmembrane region" description="Helical" evidence="3">
    <location>
        <begin position="413"/>
        <end position="437"/>
    </location>
</feature>